<evidence type="ECO:0000256" key="1">
    <source>
        <dbReference type="SAM" id="MobiDB-lite"/>
    </source>
</evidence>
<dbReference type="AlphaFoldDB" id="A0A9P4TUY3"/>
<accession>A0A9P4TUY3</accession>
<reference evidence="2" key="1">
    <citation type="journal article" date="2020" name="Stud. Mycol.">
        <title>101 Dothideomycetes genomes: a test case for predicting lifestyles and emergence of pathogens.</title>
        <authorList>
            <person name="Haridas S."/>
            <person name="Albert R."/>
            <person name="Binder M."/>
            <person name="Bloem J."/>
            <person name="Labutti K."/>
            <person name="Salamov A."/>
            <person name="Andreopoulos B."/>
            <person name="Baker S."/>
            <person name="Barry K."/>
            <person name="Bills G."/>
            <person name="Bluhm B."/>
            <person name="Cannon C."/>
            <person name="Castanera R."/>
            <person name="Culley D."/>
            <person name="Daum C."/>
            <person name="Ezra D."/>
            <person name="Gonzalez J."/>
            <person name="Henrissat B."/>
            <person name="Kuo A."/>
            <person name="Liang C."/>
            <person name="Lipzen A."/>
            <person name="Lutzoni F."/>
            <person name="Magnuson J."/>
            <person name="Mondo S."/>
            <person name="Nolan M."/>
            <person name="Ohm R."/>
            <person name="Pangilinan J."/>
            <person name="Park H.-J."/>
            <person name="Ramirez L."/>
            <person name="Alfaro M."/>
            <person name="Sun H."/>
            <person name="Tritt A."/>
            <person name="Yoshinaga Y."/>
            <person name="Zwiers L.-H."/>
            <person name="Turgeon B."/>
            <person name="Goodwin S."/>
            <person name="Spatafora J."/>
            <person name="Crous P."/>
            <person name="Grigoriev I."/>
        </authorList>
    </citation>
    <scope>NUCLEOTIDE SEQUENCE</scope>
    <source>
        <strain evidence="2">CBS 130266</strain>
    </source>
</reference>
<organism evidence="2 3">
    <name type="scientific">Tothia fuscella</name>
    <dbReference type="NCBI Taxonomy" id="1048955"/>
    <lineage>
        <taxon>Eukaryota</taxon>
        <taxon>Fungi</taxon>
        <taxon>Dikarya</taxon>
        <taxon>Ascomycota</taxon>
        <taxon>Pezizomycotina</taxon>
        <taxon>Dothideomycetes</taxon>
        <taxon>Pleosporomycetidae</taxon>
        <taxon>Venturiales</taxon>
        <taxon>Cylindrosympodiaceae</taxon>
        <taxon>Tothia</taxon>
    </lineage>
</organism>
<name>A0A9P4TUY3_9PEZI</name>
<gene>
    <name evidence="2" type="ORF">EJ08DRAFT_701367</name>
</gene>
<keyword evidence="3" id="KW-1185">Reference proteome</keyword>
<feature type="compositionally biased region" description="Basic and acidic residues" evidence="1">
    <location>
        <begin position="155"/>
        <end position="195"/>
    </location>
</feature>
<proteinExistence type="predicted"/>
<protein>
    <submittedName>
        <fullName evidence="2">Uncharacterized protein</fullName>
    </submittedName>
</protein>
<evidence type="ECO:0000313" key="2">
    <source>
        <dbReference type="EMBL" id="KAF2423099.1"/>
    </source>
</evidence>
<feature type="region of interest" description="Disordered" evidence="1">
    <location>
        <begin position="148"/>
        <end position="248"/>
    </location>
</feature>
<sequence length="248" mass="27675">MEQRRFQWPPLPVSKINTNKYAGSILSHSAALKADIGLLLASSYQSRSGRIELDGVQFDQFCFGIAILDSKIQQTHNDIPFQLPPANAVVTEQTLNVPPPFPIQTSQQERPTIALPDEHKRTCAKRAFDGASALSAIRVYQPAHKKFKQIPKIRQTKELAKESKDPQTKEIQETAEENERPQSRESQETAKENENPQHIQVEPPSSSPAPAEPAQKQGPVSSARNGRPASWTCRGPEHYSPLNEWVSI</sequence>
<comment type="caution">
    <text evidence="2">The sequence shown here is derived from an EMBL/GenBank/DDBJ whole genome shotgun (WGS) entry which is preliminary data.</text>
</comment>
<evidence type="ECO:0000313" key="3">
    <source>
        <dbReference type="Proteomes" id="UP000800235"/>
    </source>
</evidence>
<dbReference type="EMBL" id="MU007085">
    <property type="protein sequence ID" value="KAF2423099.1"/>
    <property type="molecule type" value="Genomic_DNA"/>
</dbReference>
<dbReference type="Proteomes" id="UP000800235">
    <property type="component" value="Unassembled WGS sequence"/>
</dbReference>